<dbReference type="RefSeq" id="WP_124924863.1">
    <property type="nucleotide sequence ID" value="NZ_BMOH01000001.1"/>
</dbReference>
<dbReference type="SUPFAM" id="SSF117916">
    <property type="entry name" value="Fe-S cluster assembly (FSCA) domain-like"/>
    <property type="match status" value="1"/>
</dbReference>
<comment type="caution">
    <text evidence="2">The sequence shown here is derived from an EMBL/GenBank/DDBJ whole genome shotgun (WGS) entry which is preliminary data.</text>
</comment>
<name>A0A3P1SXF6_9GAMM</name>
<dbReference type="PANTHER" id="PTHR42831:SF1">
    <property type="entry name" value="FE-S PROTEIN MATURATION AUXILIARY FACTOR YITW"/>
    <property type="match status" value="1"/>
</dbReference>
<evidence type="ECO:0000313" key="2">
    <source>
        <dbReference type="EMBL" id="RRD01789.1"/>
    </source>
</evidence>
<dbReference type="InterPro" id="IPR017776">
    <property type="entry name" value="FeS_assembly_SufT_put"/>
</dbReference>
<dbReference type="OrthoDB" id="9805360at2"/>
<proteinExistence type="predicted"/>
<dbReference type="AlphaFoldDB" id="A0A3P1SXF6"/>
<dbReference type="InterPro" id="IPR052339">
    <property type="entry name" value="Fe-S_Maturation_MIP18"/>
</dbReference>
<dbReference type="Pfam" id="PF01883">
    <property type="entry name" value="FeS_assembly_P"/>
    <property type="match status" value="1"/>
</dbReference>
<dbReference type="NCBIfam" id="TIGR03406">
    <property type="entry name" value="FeS_long_SufT"/>
    <property type="match status" value="1"/>
</dbReference>
<dbReference type="InterPro" id="IPR002744">
    <property type="entry name" value="MIP18-like"/>
</dbReference>
<evidence type="ECO:0000259" key="1">
    <source>
        <dbReference type="Pfam" id="PF01883"/>
    </source>
</evidence>
<dbReference type="InterPro" id="IPR034904">
    <property type="entry name" value="FSCA_dom_sf"/>
</dbReference>
<dbReference type="Gene3D" id="3.30.300.130">
    <property type="entry name" value="Fe-S cluster assembly (FSCA)"/>
    <property type="match status" value="1"/>
</dbReference>
<dbReference type="Proteomes" id="UP000267535">
    <property type="component" value="Unassembled WGS sequence"/>
</dbReference>
<keyword evidence="3" id="KW-1185">Reference proteome</keyword>
<gene>
    <name evidence="2" type="primary">sufT</name>
    <name evidence="2" type="ORF">EHS89_04415</name>
</gene>
<evidence type="ECO:0000313" key="3">
    <source>
        <dbReference type="Proteomes" id="UP000267535"/>
    </source>
</evidence>
<reference evidence="2 3" key="1">
    <citation type="submission" date="2018-11" db="EMBL/GenBank/DDBJ databases">
        <title>The draft genome sequence of Amphritea balenae JAMM 1525T.</title>
        <authorList>
            <person name="Fang Z."/>
            <person name="Zhang Y."/>
            <person name="Han X."/>
        </authorList>
    </citation>
    <scope>NUCLEOTIDE SEQUENCE [LARGE SCALE GENOMIC DNA]</scope>
    <source>
        <strain evidence="2 3">JAMM 1525</strain>
    </source>
</reference>
<dbReference type="PANTHER" id="PTHR42831">
    <property type="entry name" value="FE-S PROTEIN MATURATION AUXILIARY FACTOR YITW"/>
    <property type="match status" value="1"/>
</dbReference>
<sequence length="185" mass="20101">MENKKTIKLQRDCNALVIPSAEPISLAKGTEVKIQQSLGGTYTVSTGSYLVRIDSEDADALGLIPLKPRADTPAANECEDVPVDHEEIRRQLSTCFDPEIPVNILDLGLVYSCHISRHPEGGNHIQIAMTLTAPGCSMGGVLANDVKTKLMQIRGVRSVDIKLVFDPPWDSSRISEAARLQLGLL</sequence>
<feature type="domain" description="MIP18 family-like" evidence="1">
    <location>
        <begin position="86"/>
        <end position="160"/>
    </location>
</feature>
<protein>
    <submittedName>
        <fullName evidence="2">Putative Fe-S cluster assembly protein SufT</fullName>
    </submittedName>
</protein>
<accession>A0A3P1SXF6</accession>
<dbReference type="EMBL" id="RQXV01000001">
    <property type="protein sequence ID" value="RRD01789.1"/>
    <property type="molecule type" value="Genomic_DNA"/>
</dbReference>
<organism evidence="2 3">
    <name type="scientific">Amphritea balenae</name>
    <dbReference type="NCBI Taxonomy" id="452629"/>
    <lineage>
        <taxon>Bacteria</taxon>
        <taxon>Pseudomonadati</taxon>
        <taxon>Pseudomonadota</taxon>
        <taxon>Gammaproteobacteria</taxon>
        <taxon>Oceanospirillales</taxon>
        <taxon>Oceanospirillaceae</taxon>
        <taxon>Amphritea</taxon>
    </lineage>
</organism>